<evidence type="ECO:0000313" key="1">
    <source>
        <dbReference type="EMBL" id="PTQ79997.1"/>
    </source>
</evidence>
<evidence type="ECO:0000313" key="2">
    <source>
        <dbReference type="Proteomes" id="UP000244152"/>
    </source>
</evidence>
<accession>A0A2T5I869</accession>
<proteinExistence type="predicted"/>
<sequence>MIRLLYDTTINGLRFGKGSILALDSVTESNLLSEGDADRNIDFLSAGLLPTLVLQRYTPVTRTSDNATDTSYVTLASITVPGGTMNMNGELVVTQDWKYTNSPTVKTLAMDWNGINVSGPTATTTVRSNYRISIKNLNSLSSQSIFGNTTFGLAAGDPNGFANTANDVVIDHRCRWSANVLGESITLLGYSIWYYPGSN</sequence>
<reference evidence="1 2" key="1">
    <citation type="submission" date="2018-04" db="EMBL/GenBank/DDBJ databases">
        <title>Active sludge and wastewater microbial communities from Klosterneuburg, Austria.</title>
        <authorList>
            <person name="Wagner M."/>
        </authorList>
    </citation>
    <scope>NUCLEOTIDE SEQUENCE [LARGE SCALE GENOMIC DNA]</scope>
    <source>
        <strain evidence="1 2">Nl12</strain>
    </source>
</reference>
<name>A0A2T5I869_9PROT</name>
<gene>
    <name evidence="1" type="ORF">C8R21_12036</name>
</gene>
<dbReference type="AlphaFoldDB" id="A0A2T5I869"/>
<comment type="caution">
    <text evidence="1">The sequence shown here is derived from an EMBL/GenBank/DDBJ whole genome shotgun (WGS) entry which is preliminary data.</text>
</comment>
<dbReference type="Proteomes" id="UP000244152">
    <property type="component" value="Unassembled WGS sequence"/>
</dbReference>
<organism evidence="1 2">
    <name type="scientific">Nitrosospira multiformis</name>
    <dbReference type="NCBI Taxonomy" id="1231"/>
    <lineage>
        <taxon>Bacteria</taxon>
        <taxon>Pseudomonadati</taxon>
        <taxon>Pseudomonadota</taxon>
        <taxon>Betaproteobacteria</taxon>
        <taxon>Nitrosomonadales</taxon>
        <taxon>Nitrosomonadaceae</taxon>
        <taxon>Nitrosospira</taxon>
    </lineage>
</organism>
<protein>
    <submittedName>
        <fullName evidence="1">Uncharacterized protein</fullName>
    </submittedName>
</protein>
<dbReference type="EMBL" id="QAOK01000020">
    <property type="protein sequence ID" value="PTQ79997.1"/>
    <property type="molecule type" value="Genomic_DNA"/>
</dbReference>